<dbReference type="EMBL" id="NDIQ01000021">
    <property type="protein sequence ID" value="PRT54985.1"/>
    <property type="molecule type" value="Genomic_DNA"/>
</dbReference>
<protein>
    <submittedName>
        <fullName evidence="2">Uncharacterized protein</fullName>
    </submittedName>
</protein>
<feature type="transmembrane region" description="Helical" evidence="1">
    <location>
        <begin position="94"/>
        <end position="114"/>
    </location>
</feature>
<dbReference type="GeneID" id="36516353"/>
<proteinExistence type="predicted"/>
<dbReference type="RefSeq" id="XP_024664930.1">
    <property type="nucleotide sequence ID" value="XM_024809162.1"/>
</dbReference>
<keyword evidence="1" id="KW-0472">Membrane</keyword>
<dbReference type="AlphaFoldDB" id="A0A2T0FJ26"/>
<evidence type="ECO:0000313" key="3">
    <source>
        <dbReference type="Proteomes" id="UP000238350"/>
    </source>
</evidence>
<keyword evidence="3" id="KW-1185">Reference proteome</keyword>
<feature type="transmembrane region" description="Helical" evidence="1">
    <location>
        <begin position="47"/>
        <end position="73"/>
    </location>
</feature>
<organism evidence="2 3">
    <name type="scientific">Wickerhamiella sorbophila</name>
    <dbReference type="NCBI Taxonomy" id="45607"/>
    <lineage>
        <taxon>Eukaryota</taxon>
        <taxon>Fungi</taxon>
        <taxon>Dikarya</taxon>
        <taxon>Ascomycota</taxon>
        <taxon>Saccharomycotina</taxon>
        <taxon>Dipodascomycetes</taxon>
        <taxon>Dipodascales</taxon>
        <taxon>Trichomonascaceae</taxon>
        <taxon>Wickerhamiella</taxon>
    </lineage>
</organism>
<gene>
    <name evidence="2" type="ORF">B9G98_02605</name>
</gene>
<reference evidence="2 3" key="1">
    <citation type="submission" date="2017-04" db="EMBL/GenBank/DDBJ databases">
        <title>Genome sequencing of [Candida] sorbophila.</title>
        <authorList>
            <person name="Ahn J.O."/>
        </authorList>
    </citation>
    <scope>NUCLEOTIDE SEQUENCE [LARGE SCALE GENOMIC DNA]</scope>
    <source>
        <strain evidence="2 3">DS02</strain>
    </source>
</reference>
<keyword evidence="1" id="KW-0812">Transmembrane</keyword>
<evidence type="ECO:0000256" key="1">
    <source>
        <dbReference type="SAM" id="Phobius"/>
    </source>
</evidence>
<name>A0A2T0FJ26_9ASCO</name>
<evidence type="ECO:0000313" key="2">
    <source>
        <dbReference type="EMBL" id="PRT54985.1"/>
    </source>
</evidence>
<keyword evidence="1" id="KW-1133">Transmembrane helix</keyword>
<comment type="caution">
    <text evidence="2">The sequence shown here is derived from an EMBL/GenBank/DDBJ whole genome shotgun (WGS) entry which is preliminary data.</text>
</comment>
<accession>A0A2T0FJ26</accession>
<dbReference type="Proteomes" id="UP000238350">
    <property type="component" value="Unassembled WGS sequence"/>
</dbReference>
<sequence>MPLLKPTGSPIRDYHELDENRAHDLEVNIADDRRTRYIIKFFRVIRILVECLGLLLTIPVSIIEIIAICYLWNQNKTLDWASRHKEAIGAVDKCLTLVAYFWSLAFSLATFPMLRKRFQVGWKGDLVGVISLFLIAAPLCMTIEAFAQLAQRTSEL</sequence>
<feature type="transmembrane region" description="Helical" evidence="1">
    <location>
        <begin position="126"/>
        <end position="147"/>
    </location>
</feature>